<feature type="transmembrane region" description="Helical" evidence="1">
    <location>
        <begin position="121"/>
        <end position="139"/>
    </location>
</feature>
<name>A0A4S2ADU1_9BACE</name>
<dbReference type="EMBL" id="SRYZ01000073">
    <property type="protein sequence ID" value="TGX98790.1"/>
    <property type="molecule type" value="Genomic_DNA"/>
</dbReference>
<feature type="domain" description="Acyltransferase 3" evidence="2">
    <location>
        <begin position="10"/>
        <end position="324"/>
    </location>
</feature>
<feature type="transmembrane region" description="Helical" evidence="1">
    <location>
        <begin position="267"/>
        <end position="287"/>
    </location>
</feature>
<feature type="transmembrane region" description="Helical" evidence="1">
    <location>
        <begin position="207"/>
        <end position="230"/>
    </location>
</feature>
<keyword evidence="4" id="KW-1185">Reference proteome</keyword>
<sequence length="344" mass="40531">MKNEHVRDSNMELLRIIAMLLVMVVHADFRALGIPVFEEVQTNPFSSSFRFLTESFSIISVNVFVLLSGWYGIKFKLDRLWEFLFQVFFFSIFLFVVYSLVNPEECLTLSGGASILLLKQWDYWFVKAYMGLYLFAPVINSFIENASKKQVQIFLISFYLFQTVYAWISPNGAAFFQTGYSSISFIGLYMLARYIRLYPSPIWRLAYYWDLMIYIIIALFTTFVVLILVYCNISLVGHLYNYTSPLVIISAIYFFLFFTKIQLKSRFVNWIACSCFAVYLLHSNRFGAATYDGLIFEWFHNLSTCSFLLHVTLFILFVFFLAIFLDKVRMCIWCRLYRKNVEKL</sequence>
<keyword evidence="1" id="KW-0812">Transmembrane</keyword>
<dbReference type="GO" id="GO:0016747">
    <property type="term" value="F:acyltransferase activity, transferring groups other than amino-acyl groups"/>
    <property type="evidence" value="ECO:0007669"/>
    <property type="project" value="InterPro"/>
</dbReference>
<keyword evidence="1" id="KW-0472">Membrane</keyword>
<feature type="transmembrane region" description="Helical" evidence="1">
    <location>
        <begin position="83"/>
        <end position="101"/>
    </location>
</feature>
<accession>A0A4S2ADU1</accession>
<dbReference type="Pfam" id="PF01757">
    <property type="entry name" value="Acyl_transf_3"/>
    <property type="match status" value="1"/>
</dbReference>
<reference evidence="3 4" key="1">
    <citation type="submission" date="2019-04" db="EMBL/GenBank/DDBJ databases">
        <title>Microbes associate with the intestines of laboratory mice.</title>
        <authorList>
            <person name="Navarre W."/>
            <person name="Wong E."/>
            <person name="Huang K."/>
            <person name="Tropini C."/>
            <person name="Ng K."/>
            <person name="Yu B."/>
        </authorList>
    </citation>
    <scope>NUCLEOTIDE SEQUENCE [LARGE SCALE GENOMIC DNA]</scope>
    <source>
        <strain evidence="3 4">NM69_E16B</strain>
    </source>
</reference>
<keyword evidence="1" id="KW-1133">Transmembrane helix</keyword>
<proteinExistence type="predicted"/>
<evidence type="ECO:0000313" key="4">
    <source>
        <dbReference type="Proteomes" id="UP000310532"/>
    </source>
</evidence>
<feature type="transmembrane region" description="Helical" evidence="1">
    <location>
        <begin position="242"/>
        <end position="258"/>
    </location>
</feature>
<evidence type="ECO:0000313" key="3">
    <source>
        <dbReference type="EMBL" id="TGX98790.1"/>
    </source>
</evidence>
<feature type="transmembrane region" description="Helical" evidence="1">
    <location>
        <begin position="49"/>
        <end position="71"/>
    </location>
</feature>
<comment type="caution">
    <text evidence="3">The sequence shown here is derived from an EMBL/GenBank/DDBJ whole genome shotgun (WGS) entry which is preliminary data.</text>
</comment>
<dbReference type="InterPro" id="IPR002656">
    <property type="entry name" value="Acyl_transf_3_dom"/>
</dbReference>
<feature type="transmembrane region" description="Helical" evidence="1">
    <location>
        <begin position="12"/>
        <end position="29"/>
    </location>
</feature>
<gene>
    <name evidence="3" type="ORF">E5355_18080</name>
</gene>
<dbReference type="Proteomes" id="UP000310532">
    <property type="component" value="Unassembled WGS sequence"/>
</dbReference>
<evidence type="ECO:0000259" key="2">
    <source>
        <dbReference type="Pfam" id="PF01757"/>
    </source>
</evidence>
<feature type="transmembrane region" description="Helical" evidence="1">
    <location>
        <begin position="151"/>
        <end position="168"/>
    </location>
</feature>
<protein>
    <recommendedName>
        <fullName evidence="2">Acyltransferase 3 domain-containing protein</fullName>
    </recommendedName>
</protein>
<evidence type="ECO:0000256" key="1">
    <source>
        <dbReference type="SAM" id="Phobius"/>
    </source>
</evidence>
<feature type="transmembrane region" description="Helical" evidence="1">
    <location>
        <begin position="174"/>
        <end position="195"/>
    </location>
</feature>
<feature type="transmembrane region" description="Helical" evidence="1">
    <location>
        <begin position="307"/>
        <end position="325"/>
    </location>
</feature>
<organism evidence="3 4">
    <name type="scientific">Bacteroides muris</name>
    <name type="common">ex Afrizal et al. 2022</name>
    <dbReference type="NCBI Taxonomy" id="2516960"/>
    <lineage>
        <taxon>Bacteria</taxon>
        <taxon>Pseudomonadati</taxon>
        <taxon>Bacteroidota</taxon>
        <taxon>Bacteroidia</taxon>
        <taxon>Bacteroidales</taxon>
        <taxon>Bacteroidaceae</taxon>
        <taxon>Bacteroides</taxon>
    </lineage>
</organism>
<dbReference type="AlphaFoldDB" id="A0A4S2ADU1"/>